<gene>
    <name evidence="3" type="ORF">g.25024</name>
</gene>
<organism evidence="3">
    <name type="scientific">Clastoptera arizonana</name>
    <name type="common">Arizona spittle bug</name>
    <dbReference type="NCBI Taxonomy" id="38151"/>
    <lineage>
        <taxon>Eukaryota</taxon>
        <taxon>Metazoa</taxon>
        <taxon>Ecdysozoa</taxon>
        <taxon>Arthropoda</taxon>
        <taxon>Hexapoda</taxon>
        <taxon>Insecta</taxon>
        <taxon>Pterygota</taxon>
        <taxon>Neoptera</taxon>
        <taxon>Paraneoptera</taxon>
        <taxon>Hemiptera</taxon>
        <taxon>Auchenorrhyncha</taxon>
        <taxon>Cercopoidea</taxon>
        <taxon>Clastopteridae</taxon>
        <taxon>Clastoptera</taxon>
    </lineage>
</organism>
<accession>A0A1B6E6A3</accession>
<proteinExistence type="predicted"/>
<keyword evidence="2" id="KW-1133">Transmembrane helix</keyword>
<feature type="transmembrane region" description="Helical" evidence="2">
    <location>
        <begin position="232"/>
        <end position="253"/>
    </location>
</feature>
<protein>
    <submittedName>
        <fullName evidence="3">Uncharacterized protein</fullName>
    </submittedName>
</protein>
<keyword evidence="2" id="KW-0812">Transmembrane</keyword>
<evidence type="ECO:0000256" key="2">
    <source>
        <dbReference type="SAM" id="Phobius"/>
    </source>
</evidence>
<dbReference type="EMBL" id="GEDC01003871">
    <property type="protein sequence ID" value="JAS33427.1"/>
    <property type="molecule type" value="Transcribed_RNA"/>
</dbReference>
<evidence type="ECO:0000256" key="1">
    <source>
        <dbReference type="SAM" id="MobiDB-lite"/>
    </source>
</evidence>
<reference evidence="3" key="1">
    <citation type="submission" date="2015-12" db="EMBL/GenBank/DDBJ databases">
        <title>De novo transcriptome assembly of four potential Pierce s Disease insect vectors from Arizona vineyards.</title>
        <authorList>
            <person name="Tassone E.E."/>
        </authorList>
    </citation>
    <scope>NUCLEOTIDE SEQUENCE</scope>
</reference>
<evidence type="ECO:0000313" key="3">
    <source>
        <dbReference type="EMBL" id="JAS33427.1"/>
    </source>
</evidence>
<keyword evidence="2" id="KW-0472">Membrane</keyword>
<dbReference type="AlphaFoldDB" id="A0A1B6E6A3"/>
<sequence length="266" mass="29111">PGSTDPRCPRPPTTQPPPNCYPGSPDPRCPRPSPPNCYPGSPDPRCARPTTPKQPVPSECYPGSINPKCPKPLYPSSTNEPPTYLPPFPSDKCAPGSTDPRCNELPGTPDQSQNILTGVKAPCFPGSKDPACSPKPNAFGGENTAGSAVSPDTIGIQKDEQDFHGKDDDPRYHAFHTWQFQPLKPRKRIYGKRNVEEEAVEEKDAASRTKRDIAEPEVIVDQSEVAKSHVTATAICGALMMTTLIMVALYMSLRRRRYLETQPILH</sequence>
<name>A0A1B6E6A3_9HEMI</name>
<feature type="non-terminal residue" evidence="3">
    <location>
        <position position="1"/>
    </location>
</feature>
<feature type="compositionally biased region" description="Pro residues" evidence="1">
    <location>
        <begin position="9"/>
        <end position="37"/>
    </location>
</feature>
<feature type="region of interest" description="Disordered" evidence="1">
    <location>
        <begin position="1"/>
        <end position="121"/>
    </location>
</feature>